<dbReference type="InterPro" id="IPR046360">
    <property type="entry name" value="T-box_DNA-bd"/>
</dbReference>
<dbReference type="PANTHER" id="PTHR11267">
    <property type="entry name" value="T-BOX PROTEIN-RELATED"/>
    <property type="match status" value="1"/>
</dbReference>
<dbReference type="GO" id="GO:0000978">
    <property type="term" value="F:RNA polymerase II cis-regulatory region sequence-specific DNA binding"/>
    <property type="evidence" value="ECO:0007669"/>
    <property type="project" value="InterPro"/>
</dbReference>
<dbReference type="RefSeq" id="XP_053584238.1">
    <property type="nucleotide sequence ID" value="XM_053729466.1"/>
</dbReference>
<dbReference type="InterPro" id="IPR001699">
    <property type="entry name" value="TF_T-box"/>
</dbReference>
<organism evidence="9 10">
    <name type="scientific">Caenorhabditis remanei</name>
    <name type="common">Caenorhabditis vulgaris</name>
    <dbReference type="NCBI Taxonomy" id="31234"/>
    <lineage>
        <taxon>Eukaryota</taxon>
        <taxon>Metazoa</taxon>
        <taxon>Ecdysozoa</taxon>
        <taxon>Nematoda</taxon>
        <taxon>Chromadorea</taxon>
        <taxon>Rhabditida</taxon>
        <taxon>Rhabditina</taxon>
        <taxon>Rhabditomorpha</taxon>
        <taxon>Rhabditoidea</taxon>
        <taxon>Rhabditidae</taxon>
        <taxon>Peloderinae</taxon>
        <taxon>Caenorhabditis</taxon>
    </lineage>
</organism>
<keyword evidence="3 6" id="KW-0238">DNA-binding</keyword>
<dbReference type="Pfam" id="PF11715">
    <property type="entry name" value="Beta-prop_Nup120_160"/>
    <property type="match status" value="1"/>
</dbReference>
<dbReference type="InterPro" id="IPR036960">
    <property type="entry name" value="T-box_sf"/>
</dbReference>
<feature type="compositionally biased region" description="Polar residues" evidence="7">
    <location>
        <begin position="564"/>
        <end position="586"/>
    </location>
</feature>
<accession>A0A6A5GNZ6</accession>
<dbReference type="GO" id="GO:0045893">
    <property type="term" value="P:positive regulation of DNA-templated transcription"/>
    <property type="evidence" value="ECO:0007669"/>
    <property type="project" value="InterPro"/>
</dbReference>
<gene>
    <name evidence="9" type="ORF">GCK72_012884</name>
</gene>
<dbReference type="EMBL" id="WUAV01000004">
    <property type="protein sequence ID" value="KAF1756431.1"/>
    <property type="molecule type" value="Genomic_DNA"/>
</dbReference>
<evidence type="ECO:0000256" key="2">
    <source>
        <dbReference type="ARBA" id="ARBA00023015"/>
    </source>
</evidence>
<protein>
    <recommendedName>
        <fullName evidence="8">T-box domain-containing protein</fullName>
    </recommendedName>
</protein>
<dbReference type="CDD" id="cd00182">
    <property type="entry name" value="T-box"/>
    <property type="match status" value="1"/>
</dbReference>
<reference evidence="9 10" key="1">
    <citation type="submission" date="2019-12" db="EMBL/GenBank/DDBJ databases">
        <title>Chromosome-level assembly of the Caenorhabditis remanei genome.</title>
        <authorList>
            <person name="Teterina A.A."/>
            <person name="Willis J.H."/>
            <person name="Phillips P.C."/>
        </authorList>
    </citation>
    <scope>NUCLEOTIDE SEQUENCE [LARGE SCALE GENOMIC DNA]</scope>
    <source>
        <strain evidence="9 10">PX506</strain>
        <tissue evidence="9">Whole organism</tissue>
    </source>
</reference>
<keyword evidence="5 6" id="KW-0539">Nucleus</keyword>
<dbReference type="SUPFAM" id="SSF49417">
    <property type="entry name" value="p53-like transcription factors"/>
    <property type="match status" value="1"/>
</dbReference>
<evidence type="ECO:0000313" key="9">
    <source>
        <dbReference type="EMBL" id="KAF1756431.1"/>
    </source>
</evidence>
<dbReference type="InterPro" id="IPR059141">
    <property type="entry name" value="Beta-prop_Nup120_160"/>
</dbReference>
<dbReference type="GeneID" id="9811732"/>
<dbReference type="InterPro" id="IPR008967">
    <property type="entry name" value="p53-like_TF_DNA-bd_sf"/>
</dbReference>
<dbReference type="PROSITE" id="PS50252">
    <property type="entry name" value="TBOX_3"/>
    <property type="match status" value="1"/>
</dbReference>
<dbReference type="GO" id="GO:0001708">
    <property type="term" value="P:cell fate specification"/>
    <property type="evidence" value="ECO:0007669"/>
    <property type="project" value="TreeGrafter"/>
</dbReference>
<dbReference type="GO" id="GO:0005634">
    <property type="term" value="C:nucleus"/>
    <property type="evidence" value="ECO:0007669"/>
    <property type="project" value="UniProtKB-SubCell"/>
</dbReference>
<dbReference type="Pfam" id="PF00907">
    <property type="entry name" value="T-box"/>
    <property type="match status" value="1"/>
</dbReference>
<evidence type="ECO:0000256" key="4">
    <source>
        <dbReference type="ARBA" id="ARBA00023163"/>
    </source>
</evidence>
<dbReference type="AlphaFoldDB" id="A0A6A5GNZ6"/>
<dbReference type="PRINTS" id="PR00937">
    <property type="entry name" value="TBOX"/>
</dbReference>
<dbReference type="FunFam" id="2.60.40.820:FF:000013">
    <property type="entry name" value="T-box transcription factor tbx-9"/>
    <property type="match status" value="1"/>
</dbReference>
<evidence type="ECO:0000256" key="3">
    <source>
        <dbReference type="ARBA" id="ARBA00023125"/>
    </source>
</evidence>
<sequence length="733" mass="82824">MDLVYGSEITFGDGFAIKPSRTFVVNTNAPLHSNVFEAKPSGGVVTFPHSSHYADRIFVWRAIAEGQLVVVALGLQKSSGAEKHDEFTIGEVGLLGKLLGGVDKRVSDACVMKNLSGYGRERKSSKPDIVYTVTRDGWVQAWNVDTRKQLSSTIDLNQYFASDTFRISTPEGSDDDDDLEFINAVEPMEQFYSINAYTFDIDTLLVVGCDIVIGGRSVGMRTHLIKVAEDQMYHMQMHETSMTAEERLVHLELIQTYFPPIDCEELEETQDFEDYNPRTCAQFSLSALFKSSSANKSYSLKRLSFAIQWRTGEVFTKFDWLRQFSGKLTGKGDNKSDVIDTERPYNLSADSSIETLIDVVFDTDLYSFDIVFRAIQMTTPSGIEVSLSNQDQWKKFHPMTEMVVTRKVGRQLFPHLNYILKGLDPNELYGVFIHFERVDNNRYQFLHNKWNVFGKGDEVRQIKVEQHLDGWRAGSYWMAKPVSFKHVRITNDTDLKKSNTFVLQSMHKFLPVIGVQKMGDSKIEGFRLDVTEFMAVTAYQNKDIIQLKIEMNRFASGFKETGGHNKSPNSDSGSSPRGVKRQSTSPEVYGSVTPPTAPWTPPYNPLTPLSYNNTPVPPMPQTASTFPGYQYGAFGNTPIPDKENRTEQMQMYPWQMPMGMYPMVPPMNSGMAPEVPMNSSLPLVADVSRNPQAMQHNPMYMSMPMNNMGQWNMGNGNGMGNQMPQSELPNYTF</sequence>
<comment type="caution">
    <text evidence="6">Lacks conserved residue(s) required for the propagation of feature annotation.</text>
</comment>
<keyword evidence="2" id="KW-0805">Transcription regulation</keyword>
<dbReference type="Proteomes" id="UP000483820">
    <property type="component" value="Chromosome IV"/>
</dbReference>
<evidence type="ECO:0000256" key="1">
    <source>
        <dbReference type="ARBA" id="ARBA00004123"/>
    </source>
</evidence>
<dbReference type="KEGG" id="crq:GCK72_012884"/>
<comment type="caution">
    <text evidence="9">The sequence shown here is derived from an EMBL/GenBank/DDBJ whole genome shotgun (WGS) entry which is preliminary data.</text>
</comment>
<evidence type="ECO:0000256" key="7">
    <source>
        <dbReference type="SAM" id="MobiDB-lite"/>
    </source>
</evidence>
<evidence type="ECO:0000259" key="8">
    <source>
        <dbReference type="PROSITE" id="PS50252"/>
    </source>
</evidence>
<keyword evidence="4" id="KW-0804">Transcription</keyword>
<evidence type="ECO:0000313" key="10">
    <source>
        <dbReference type="Proteomes" id="UP000483820"/>
    </source>
</evidence>
<dbReference type="Gene3D" id="2.60.40.820">
    <property type="entry name" value="Transcription factor, T-box"/>
    <property type="match status" value="1"/>
</dbReference>
<feature type="domain" description="T-box" evidence="8">
    <location>
        <begin position="387"/>
        <end position="560"/>
    </location>
</feature>
<dbReference type="GO" id="GO:0000981">
    <property type="term" value="F:DNA-binding transcription factor activity, RNA polymerase II-specific"/>
    <property type="evidence" value="ECO:0007669"/>
    <property type="project" value="TreeGrafter"/>
</dbReference>
<dbReference type="PANTHER" id="PTHR11267:SF189">
    <property type="entry name" value="T-BOX PROTEIN 31-RELATED"/>
    <property type="match status" value="1"/>
</dbReference>
<dbReference type="SMART" id="SM00425">
    <property type="entry name" value="TBOX"/>
    <property type="match status" value="1"/>
</dbReference>
<dbReference type="GO" id="GO:0000785">
    <property type="term" value="C:chromatin"/>
    <property type="evidence" value="ECO:0007669"/>
    <property type="project" value="TreeGrafter"/>
</dbReference>
<proteinExistence type="predicted"/>
<evidence type="ECO:0000256" key="6">
    <source>
        <dbReference type="PROSITE-ProRule" id="PRU00201"/>
    </source>
</evidence>
<dbReference type="CTD" id="9811732"/>
<feature type="region of interest" description="Disordered" evidence="7">
    <location>
        <begin position="559"/>
        <end position="602"/>
    </location>
</feature>
<name>A0A6A5GNZ6_CAERE</name>
<evidence type="ECO:0000256" key="5">
    <source>
        <dbReference type="ARBA" id="ARBA00023242"/>
    </source>
</evidence>
<comment type="subcellular location">
    <subcellularLocation>
        <location evidence="1 6">Nucleus</location>
    </subcellularLocation>
</comment>